<dbReference type="InterPro" id="IPR013324">
    <property type="entry name" value="RNA_pol_sigma_r3/r4-like"/>
</dbReference>
<dbReference type="GO" id="GO:0003677">
    <property type="term" value="F:DNA binding"/>
    <property type="evidence" value="ECO:0007669"/>
    <property type="project" value="InterPro"/>
</dbReference>
<evidence type="ECO:0000256" key="1">
    <source>
        <dbReference type="ARBA" id="ARBA00010641"/>
    </source>
</evidence>
<dbReference type="InterPro" id="IPR013325">
    <property type="entry name" value="RNA_pol_sigma_r2"/>
</dbReference>
<dbReference type="SUPFAM" id="SSF88659">
    <property type="entry name" value="Sigma3 and sigma4 domains of RNA polymerase sigma factors"/>
    <property type="match status" value="1"/>
</dbReference>
<dbReference type="PANTHER" id="PTHR43133:SF53">
    <property type="entry name" value="ECF RNA POLYMERASE SIGMA-E FACTOR"/>
    <property type="match status" value="1"/>
</dbReference>
<organism evidence="7 8">
    <name type="scientific">Kouleothrix aurantiaca</name>
    <dbReference type="NCBI Taxonomy" id="186479"/>
    <lineage>
        <taxon>Bacteria</taxon>
        <taxon>Bacillati</taxon>
        <taxon>Chloroflexota</taxon>
        <taxon>Chloroflexia</taxon>
        <taxon>Chloroflexales</taxon>
        <taxon>Roseiflexineae</taxon>
        <taxon>Roseiflexaceae</taxon>
        <taxon>Kouleothrix</taxon>
    </lineage>
</organism>
<dbReference type="NCBIfam" id="TIGR02937">
    <property type="entry name" value="sigma70-ECF"/>
    <property type="match status" value="1"/>
</dbReference>
<evidence type="ECO:0000256" key="4">
    <source>
        <dbReference type="ARBA" id="ARBA00023163"/>
    </source>
</evidence>
<dbReference type="GO" id="GO:0016987">
    <property type="term" value="F:sigma factor activity"/>
    <property type="evidence" value="ECO:0007669"/>
    <property type="project" value="UniProtKB-KW"/>
</dbReference>
<dbReference type="InterPro" id="IPR007627">
    <property type="entry name" value="RNA_pol_sigma70_r2"/>
</dbReference>
<dbReference type="AlphaFoldDB" id="A0A0N8PR45"/>
<evidence type="ECO:0000256" key="3">
    <source>
        <dbReference type="ARBA" id="ARBA00023082"/>
    </source>
</evidence>
<reference evidence="7 8" key="1">
    <citation type="submission" date="2015-09" db="EMBL/GenBank/DDBJ databases">
        <title>Draft genome sequence of Kouleothrix aurantiaca JCM 19913.</title>
        <authorList>
            <person name="Hemp J."/>
        </authorList>
    </citation>
    <scope>NUCLEOTIDE SEQUENCE [LARGE SCALE GENOMIC DNA]</scope>
    <source>
        <strain evidence="7 8">COM-B</strain>
    </source>
</reference>
<comment type="similarity">
    <text evidence="1">Belongs to the sigma-70 factor family. ECF subfamily.</text>
</comment>
<dbReference type="Gene3D" id="1.10.10.10">
    <property type="entry name" value="Winged helix-like DNA-binding domain superfamily/Winged helix DNA-binding domain"/>
    <property type="match status" value="1"/>
</dbReference>
<dbReference type="PANTHER" id="PTHR43133">
    <property type="entry name" value="RNA POLYMERASE ECF-TYPE SIGMA FACTO"/>
    <property type="match status" value="1"/>
</dbReference>
<keyword evidence="8" id="KW-1185">Reference proteome</keyword>
<keyword evidence="3" id="KW-0731">Sigma factor</keyword>
<dbReference type="EMBL" id="LJCR01002319">
    <property type="protein sequence ID" value="KPV48901.1"/>
    <property type="molecule type" value="Genomic_DNA"/>
</dbReference>
<evidence type="ECO:0008006" key="9">
    <source>
        <dbReference type="Google" id="ProtNLM"/>
    </source>
</evidence>
<dbReference type="GO" id="GO:0006352">
    <property type="term" value="P:DNA-templated transcription initiation"/>
    <property type="evidence" value="ECO:0007669"/>
    <property type="project" value="InterPro"/>
</dbReference>
<evidence type="ECO:0000313" key="7">
    <source>
        <dbReference type="EMBL" id="KPV48901.1"/>
    </source>
</evidence>
<evidence type="ECO:0000256" key="2">
    <source>
        <dbReference type="ARBA" id="ARBA00023015"/>
    </source>
</evidence>
<dbReference type="Pfam" id="PF04542">
    <property type="entry name" value="Sigma70_r2"/>
    <property type="match status" value="1"/>
</dbReference>
<dbReference type="Gene3D" id="1.10.1740.10">
    <property type="match status" value="1"/>
</dbReference>
<dbReference type="InterPro" id="IPR036388">
    <property type="entry name" value="WH-like_DNA-bd_sf"/>
</dbReference>
<keyword evidence="4" id="KW-0804">Transcription</keyword>
<protein>
    <recommendedName>
        <fullName evidence="9">RNA polymerase subunit sigma-24</fullName>
    </recommendedName>
</protein>
<comment type="caution">
    <text evidence="7">The sequence shown here is derived from an EMBL/GenBank/DDBJ whole genome shotgun (WGS) entry which is preliminary data.</text>
</comment>
<gene>
    <name evidence="7" type="ORF">SE17_35580</name>
</gene>
<feature type="domain" description="RNA polymerase sigma-70 region 2" evidence="5">
    <location>
        <begin position="37"/>
        <end position="104"/>
    </location>
</feature>
<dbReference type="Pfam" id="PF08281">
    <property type="entry name" value="Sigma70_r4_2"/>
    <property type="match status" value="1"/>
</dbReference>
<dbReference type="InterPro" id="IPR014284">
    <property type="entry name" value="RNA_pol_sigma-70_dom"/>
</dbReference>
<keyword evidence="2" id="KW-0805">Transcription regulation</keyword>
<accession>A0A0N8PR45</accession>
<evidence type="ECO:0000313" key="8">
    <source>
        <dbReference type="Proteomes" id="UP000050509"/>
    </source>
</evidence>
<dbReference type="CDD" id="cd06171">
    <property type="entry name" value="Sigma70_r4"/>
    <property type="match status" value="1"/>
</dbReference>
<evidence type="ECO:0000259" key="6">
    <source>
        <dbReference type="Pfam" id="PF08281"/>
    </source>
</evidence>
<proteinExistence type="inferred from homology"/>
<dbReference type="Proteomes" id="UP000050509">
    <property type="component" value="Unassembled WGS sequence"/>
</dbReference>
<dbReference type="SUPFAM" id="SSF88946">
    <property type="entry name" value="Sigma2 domain of RNA polymerase sigma factors"/>
    <property type="match status" value="1"/>
</dbReference>
<dbReference type="InterPro" id="IPR039425">
    <property type="entry name" value="RNA_pol_sigma-70-like"/>
</dbReference>
<evidence type="ECO:0000259" key="5">
    <source>
        <dbReference type="Pfam" id="PF04542"/>
    </source>
</evidence>
<sequence length="227" mass="25683">MAEIEQEPTNSGPPASDDDLQLLAALRAGDEAAFMTLVERYNAPLLRVAMMYVPSRAVAEDVVQETWLGVLQGLARFEGRSSLKTWIFRILTNRAKTRGQREGRTVPFSDLAVADASAPETSVDADQFWPPDHPSWANIWVSYPRNWNELPEDRLLSREVMERVRAAIAALPPTQREVITLRDIDGWSSEEVCNILEITETNQRVLLHRARAKVRKEVDQYLNADTV</sequence>
<feature type="domain" description="RNA polymerase sigma factor 70 region 4 type 2" evidence="6">
    <location>
        <begin position="162"/>
        <end position="213"/>
    </location>
</feature>
<name>A0A0N8PR45_9CHLR</name>
<dbReference type="InterPro" id="IPR013249">
    <property type="entry name" value="RNA_pol_sigma70_r4_t2"/>
</dbReference>